<feature type="compositionally biased region" description="Basic and acidic residues" evidence="1">
    <location>
        <begin position="401"/>
        <end position="417"/>
    </location>
</feature>
<feature type="region of interest" description="Disordered" evidence="1">
    <location>
        <begin position="401"/>
        <end position="429"/>
    </location>
</feature>
<evidence type="ECO:0000313" key="4">
    <source>
        <dbReference type="Proteomes" id="UP001150062"/>
    </source>
</evidence>
<feature type="region of interest" description="Disordered" evidence="1">
    <location>
        <begin position="153"/>
        <end position="181"/>
    </location>
</feature>
<feature type="compositionally biased region" description="Basic residues" evidence="1">
    <location>
        <begin position="160"/>
        <end position="177"/>
    </location>
</feature>
<evidence type="ECO:0000256" key="1">
    <source>
        <dbReference type="SAM" id="MobiDB-lite"/>
    </source>
</evidence>
<gene>
    <name evidence="3" type="ORF">M0813_17188</name>
</gene>
<dbReference type="PANTHER" id="PTHR21068:SF43">
    <property type="entry name" value="SPARTIN"/>
    <property type="match status" value="1"/>
</dbReference>
<sequence length="442" mass="49694">MNEEEIFQGEIPENLEAKLLLKLPSVQIYRIEKNTKIKVKEGGELLFLLSKVNGKKILFLKYFEYTCPLVKTVPTLRVAPLNYVLPLSNSVFLGASILGELKIEYIEILEDILFKYSRFTRTDPLTEQEEKRQKTRENEAEILKEVEQEEGWKKKEQKKEKKKKGKEKQKQKQKNKINKNEKVVVEEKEKQIIEETNGKKMGLKIRGGGKFLRKKLPQGATVGGQVIKKGGDKLKTKLKKNEKEAEISETTKKRMKKAKKFSSVAVKVSGTVVKGVLTTASSLGKGALEMTKETKYGKKINQKSENKKVQTTKNVVIGTLDAGLIIFDGIIDAGKILLQSTGETTVGLVTHKYGEQAGELAQDGADITLNVYKTGGKVAKVTKKAIVNTIVENGGEEWIKEERKKDKIEENKRKEELGETNEDEEGIDTETLLLAGSLLQKK</sequence>
<accession>A0ABQ8YXI0</accession>
<organism evidence="3 4">
    <name type="scientific">Anaeramoeba flamelloides</name>
    <dbReference type="NCBI Taxonomy" id="1746091"/>
    <lineage>
        <taxon>Eukaryota</taxon>
        <taxon>Metamonada</taxon>
        <taxon>Anaeramoebidae</taxon>
        <taxon>Anaeramoeba</taxon>
    </lineage>
</organism>
<reference evidence="3" key="1">
    <citation type="submission" date="2022-08" db="EMBL/GenBank/DDBJ databases">
        <title>Novel sulfate-reducing endosymbionts in the free-living metamonad Anaeramoeba.</title>
        <authorList>
            <person name="Jerlstrom-Hultqvist J."/>
            <person name="Cepicka I."/>
            <person name="Gallot-Lavallee L."/>
            <person name="Salas-Leiva D."/>
            <person name="Curtis B.A."/>
            <person name="Zahonova K."/>
            <person name="Pipaliya S."/>
            <person name="Dacks J."/>
            <person name="Roger A.J."/>
        </authorList>
    </citation>
    <scope>NUCLEOTIDE SEQUENCE</scope>
    <source>
        <strain evidence="3">Schooner1</strain>
    </source>
</reference>
<dbReference type="Proteomes" id="UP001150062">
    <property type="component" value="Unassembled WGS sequence"/>
</dbReference>
<evidence type="ECO:0000313" key="3">
    <source>
        <dbReference type="EMBL" id="KAJ6249304.1"/>
    </source>
</evidence>
<name>A0ABQ8YXI0_9EUKA</name>
<dbReference type="InterPro" id="IPR045036">
    <property type="entry name" value="Spartin-like"/>
</dbReference>
<feature type="domain" description="Senescence" evidence="2">
    <location>
        <begin position="205"/>
        <end position="389"/>
    </location>
</feature>
<keyword evidence="4" id="KW-1185">Reference proteome</keyword>
<feature type="compositionally biased region" description="Acidic residues" evidence="1">
    <location>
        <begin position="418"/>
        <end position="428"/>
    </location>
</feature>
<dbReference type="InterPro" id="IPR009686">
    <property type="entry name" value="Senescence/spartin_C"/>
</dbReference>
<protein>
    <submittedName>
        <fullName evidence="3">Spartin</fullName>
    </submittedName>
</protein>
<comment type="caution">
    <text evidence="3">The sequence shown here is derived from an EMBL/GenBank/DDBJ whole genome shotgun (WGS) entry which is preliminary data.</text>
</comment>
<evidence type="ECO:0000259" key="2">
    <source>
        <dbReference type="Pfam" id="PF06911"/>
    </source>
</evidence>
<dbReference type="EMBL" id="JAOAOG010000101">
    <property type="protein sequence ID" value="KAJ6249304.1"/>
    <property type="molecule type" value="Genomic_DNA"/>
</dbReference>
<dbReference type="PANTHER" id="PTHR21068">
    <property type="entry name" value="SPARTIN"/>
    <property type="match status" value="1"/>
</dbReference>
<dbReference type="Pfam" id="PF06911">
    <property type="entry name" value="Senescence"/>
    <property type="match status" value="1"/>
</dbReference>
<proteinExistence type="predicted"/>